<organism evidence="6 7">
    <name type="scientific">Thamnophis sirtalis</name>
    <dbReference type="NCBI Taxonomy" id="35019"/>
    <lineage>
        <taxon>Eukaryota</taxon>
        <taxon>Metazoa</taxon>
        <taxon>Chordata</taxon>
        <taxon>Craniata</taxon>
        <taxon>Vertebrata</taxon>
        <taxon>Euteleostomi</taxon>
        <taxon>Lepidosauria</taxon>
        <taxon>Squamata</taxon>
        <taxon>Bifurcata</taxon>
        <taxon>Unidentata</taxon>
        <taxon>Episquamata</taxon>
        <taxon>Toxicofera</taxon>
        <taxon>Serpentes</taxon>
        <taxon>Colubroidea</taxon>
        <taxon>Colubridae</taxon>
        <taxon>Natricinae</taxon>
        <taxon>Thamnophis</taxon>
    </lineage>
</organism>
<dbReference type="PANTHER" id="PTHR10903:SF73">
    <property type="entry name" value="GTPASE IMAP FAMILY MEMBER 8"/>
    <property type="match status" value="1"/>
</dbReference>
<keyword evidence="6" id="KW-1185">Reference proteome</keyword>
<evidence type="ECO:0000256" key="3">
    <source>
        <dbReference type="ARBA" id="ARBA00023134"/>
    </source>
</evidence>
<gene>
    <name evidence="7" type="primary">LOC106548596</name>
</gene>
<reference evidence="7" key="1">
    <citation type="submission" date="2025-08" db="UniProtKB">
        <authorList>
            <consortium name="RefSeq"/>
        </authorList>
    </citation>
    <scope>IDENTIFICATION</scope>
    <source>
        <tissue evidence="7">Skeletal muscle</tissue>
    </source>
</reference>
<name>A0A6I9YBF5_9SAUR</name>
<evidence type="ECO:0000313" key="7">
    <source>
        <dbReference type="RefSeq" id="XP_013921466.1"/>
    </source>
</evidence>
<feature type="transmembrane region" description="Helical" evidence="4">
    <location>
        <begin position="440"/>
        <end position="461"/>
    </location>
</feature>
<protein>
    <submittedName>
        <fullName evidence="7">GTPase IMAP family member 3-like</fullName>
    </submittedName>
</protein>
<sequence length="462" mass="51775">MSCIDFSRPGPHALILVTQVGRFTAEDVAAAKCVWDIFGAESTRCTIVLFTCLEDLGGDPLHEYVQNSDNKNLRDVIQQCRNRFYGFNNKATGAERDNQVSELMEIVQRTISENGGGYYTNQLYLEPNLTDGIVKAVLAKNKEARKMAENALKWKEKILMAAIITTAFVILIYIVVERTQVFKASCVKDGKWHFYSVGKTSSNSVSSTLTEELRLILVGKSGGGKSATGNTILDRRVFESTLTAKITTLKCQRGQSSWQGLTVTVVDTPAMFDSDNYNEIVRREVMACIDVSRPGPHVLILVTQTGRFTAEDVTAAKCVWDIFGAESARHTIVLFTCVEDLGGDSLQEYVRKSDNKNLQDLIQQCGNRFCGFNNKAVGADRERQVLELMEMVQTTVLANGGRYYVNQLYLEHNLWDECIKLFLDGNKTARRKSERSWLRNPYRVAGVFAGIVFFIVIVIHFS</sequence>
<keyword evidence="4" id="KW-0472">Membrane</keyword>
<dbReference type="RefSeq" id="XP_013921466.1">
    <property type="nucleotide sequence ID" value="XM_014065991.1"/>
</dbReference>
<dbReference type="OrthoDB" id="8954335at2759"/>
<accession>A0A6I9YBF5</accession>
<evidence type="ECO:0000259" key="5">
    <source>
        <dbReference type="PROSITE" id="PS51720"/>
    </source>
</evidence>
<comment type="similarity">
    <text evidence="1">Belongs to the TRAFAC class TrmE-Era-EngA-EngB-Septin-like GTPase superfamily. AIG1/Toc34/Toc159-like paraseptin GTPase family. IAN subfamily.</text>
</comment>
<feature type="domain" description="AIG1-type G" evidence="5">
    <location>
        <begin position="1"/>
        <end position="128"/>
    </location>
</feature>
<keyword evidence="4" id="KW-0812">Transmembrane</keyword>
<dbReference type="PROSITE" id="PS51720">
    <property type="entry name" value="G_AIG1"/>
    <property type="match status" value="2"/>
</dbReference>
<evidence type="ECO:0000256" key="4">
    <source>
        <dbReference type="SAM" id="Phobius"/>
    </source>
</evidence>
<dbReference type="InterPro" id="IPR027417">
    <property type="entry name" value="P-loop_NTPase"/>
</dbReference>
<dbReference type="GO" id="GO:0005525">
    <property type="term" value="F:GTP binding"/>
    <property type="evidence" value="ECO:0007669"/>
    <property type="project" value="UniProtKB-KW"/>
</dbReference>
<evidence type="ECO:0000256" key="2">
    <source>
        <dbReference type="ARBA" id="ARBA00022741"/>
    </source>
</evidence>
<evidence type="ECO:0000313" key="6">
    <source>
        <dbReference type="Proteomes" id="UP000504617"/>
    </source>
</evidence>
<dbReference type="CDD" id="cd01852">
    <property type="entry name" value="AIG1"/>
    <property type="match status" value="1"/>
</dbReference>
<dbReference type="Gene3D" id="3.40.50.300">
    <property type="entry name" value="P-loop containing nucleotide triphosphate hydrolases"/>
    <property type="match status" value="2"/>
</dbReference>
<dbReference type="AlphaFoldDB" id="A0A6I9YBF5"/>
<dbReference type="InterPro" id="IPR006703">
    <property type="entry name" value="G_AIG1"/>
</dbReference>
<dbReference type="KEGG" id="tsr:106548596"/>
<dbReference type="FunFam" id="3.40.50.300:FF:000366">
    <property type="entry name" value="GTPase, IMAP family member 2"/>
    <property type="match status" value="1"/>
</dbReference>
<feature type="transmembrane region" description="Helical" evidence="4">
    <location>
        <begin position="158"/>
        <end position="176"/>
    </location>
</feature>
<keyword evidence="2" id="KW-0547">Nucleotide-binding</keyword>
<dbReference type="PANTHER" id="PTHR10903">
    <property type="entry name" value="GTPASE, IMAP FAMILY MEMBER-RELATED"/>
    <property type="match status" value="1"/>
</dbReference>
<dbReference type="Proteomes" id="UP000504617">
    <property type="component" value="Unplaced"/>
</dbReference>
<dbReference type="Pfam" id="PF04548">
    <property type="entry name" value="AIG1"/>
    <property type="match status" value="2"/>
</dbReference>
<dbReference type="InterPro" id="IPR045058">
    <property type="entry name" value="GIMA/IAN/Toc"/>
</dbReference>
<feature type="domain" description="AIG1-type G" evidence="5">
    <location>
        <begin position="210"/>
        <end position="413"/>
    </location>
</feature>
<evidence type="ECO:0000256" key="1">
    <source>
        <dbReference type="ARBA" id="ARBA00008535"/>
    </source>
</evidence>
<dbReference type="GeneID" id="106548596"/>
<proteinExistence type="inferred from homology"/>
<dbReference type="SUPFAM" id="SSF52540">
    <property type="entry name" value="P-loop containing nucleoside triphosphate hydrolases"/>
    <property type="match status" value="1"/>
</dbReference>
<keyword evidence="4" id="KW-1133">Transmembrane helix</keyword>
<keyword evidence="3" id="KW-0342">GTP-binding</keyword>